<gene>
    <name evidence="8" type="ORF">WJX84_008203</name>
</gene>
<keyword evidence="3 7" id="KW-0812">Transmembrane</keyword>
<evidence type="ECO:0000313" key="9">
    <source>
        <dbReference type="Proteomes" id="UP001485043"/>
    </source>
</evidence>
<evidence type="ECO:0000256" key="7">
    <source>
        <dbReference type="SAM" id="Phobius"/>
    </source>
</evidence>
<keyword evidence="5" id="KW-0406">Ion transport</keyword>
<name>A0AAW1T479_9CHLO</name>
<keyword evidence="6 7" id="KW-0472">Membrane</keyword>
<comment type="caution">
    <text evidence="8">The sequence shown here is derived from an EMBL/GenBank/DDBJ whole genome shotgun (WGS) entry which is preliminary data.</text>
</comment>
<keyword evidence="2" id="KW-0813">Transport</keyword>
<comment type="subcellular location">
    <subcellularLocation>
        <location evidence="1">Membrane</location>
        <topology evidence="1">Multi-pass membrane protein</topology>
    </subcellularLocation>
</comment>
<dbReference type="PANTHER" id="PTHR33281">
    <property type="entry name" value="UPF0187 PROTEIN YNEE"/>
    <property type="match status" value="1"/>
</dbReference>
<feature type="transmembrane region" description="Helical" evidence="7">
    <location>
        <begin position="319"/>
        <end position="339"/>
    </location>
</feature>
<dbReference type="GO" id="GO:0016020">
    <property type="term" value="C:membrane"/>
    <property type="evidence" value="ECO:0007669"/>
    <property type="project" value="UniProtKB-SubCell"/>
</dbReference>
<reference evidence="8 9" key="1">
    <citation type="journal article" date="2024" name="Nat. Commun.">
        <title>Phylogenomics reveals the evolutionary origins of lichenization in chlorophyte algae.</title>
        <authorList>
            <person name="Puginier C."/>
            <person name="Libourel C."/>
            <person name="Otte J."/>
            <person name="Skaloud P."/>
            <person name="Haon M."/>
            <person name="Grisel S."/>
            <person name="Petersen M."/>
            <person name="Berrin J.G."/>
            <person name="Delaux P.M."/>
            <person name="Dal Grande F."/>
            <person name="Keller J."/>
        </authorList>
    </citation>
    <scope>NUCLEOTIDE SEQUENCE [LARGE SCALE GENOMIC DNA]</scope>
    <source>
        <strain evidence="8 9">SAG 2523</strain>
    </source>
</reference>
<evidence type="ECO:0000313" key="8">
    <source>
        <dbReference type="EMBL" id="KAK9864551.1"/>
    </source>
</evidence>
<dbReference type="InterPro" id="IPR044669">
    <property type="entry name" value="YneE/VCCN1/2-like"/>
</dbReference>
<keyword evidence="4 7" id="KW-1133">Transmembrane helix</keyword>
<accession>A0AAW1T479</accession>
<evidence type="ECO:0000256" key="4">
    <source>
        <dbReference type="ARBA" id="ARBA00022989"/>
    </source>
</evidence>
<dbReference type="EMBL" id="JALJOV010000340">
    <property type="protein sequence ID" value="KAK9864551.1"/>
    <property type="molecule type" value="Genomic_DNA"/>
</dbReference>
<evidence type="ECO:0000256" key="3">
    <source>
        <dbReference type="ARBA" id="ARBA00022692"/>
    </source>
</evidence>
<protein>
    <recommendedName>
        <fullName evidence="10">Bestrophin homolog</fullName>
    </recommendedName>
</protein>
<feature type="transmembrane region" description="Helical" evidence="7">
    <location>
        <begin position="21"/>
        <end position="43"/>
    </location>
</feature>
<dbReference type="AlphaFoldDB" id="A0AAW1T479"/>
<dbReference type="GO" id="GO:0005254">
    <property type="term" value="F:chloride channel activity"/>
    <property type="evidence" value="ECO:0007669"/>
    <property type="project" value="InterPro"/>
</dbReference>
<dbReference type="Proteomes" id="UP001485043">
    <property type="component" value="Unassembled WGS sequence"/>
</dbReference>
<keyword evidence="9" id="KW-1185">Reference proteome</keyword>
<evidence type="ECO:0000256" key="5">
    <source>
        <dbReference type="ARBA" id="ARBA00023065"/>
    </source>
</evidence>
<feature type="transmembrane region" description="Helical" evidence="7">
    <location>
        <begin position="55"/>
        <end position="74"/>
    </location>
</feature>
<dbReference type="Pfam" id="PF25539">
    <property type="entry name" value="Bestrophin_2"/>
    <property type="match status" value="2"/>
</dbReference>
<evidence type="ECO:0000256" key="2">
    <source>
        <dbReference type="ARBA" id="ARBA00022448"/>
    </source>
</evidence>
<evidence type="ECO:0008006" key="10">
    <source>
        <dbReference type="Google" id="ProtNLM"/>
    </source>
</evidence>
<dbReference type="PANTHER" id="PTHR33281:SF20">
    <property type="match status" value="1"/>
</dbReference>
<sequence length="518" mass="57819">MITYSKVGWSLHLPFRIYGSALPRATPFAALSAGLTALLFIFRHDQFSNAWRHPYPYQIFGFIVGFIIVFRSNFGYARYWEGRTNLQTMTARWADFVTQVVAFEKACILKQKDPKKCQLEADRCRAFAEVMTHTVSLLHALCLQHLRGDWDLGNLCTHDSAGIPPPLDATQLHKGLVHFSLVDVFMLRASYGKRESHNKSMPLPVVGGVAGVEVADLGGGGQTSHERDMVMAGLGYKEDASAFWSMLAWPSTGLYMPGAAERVNVVYAWTQQLLTERYCEGGMSMPAPIVTRCWQMLSEGYHGYEQCRKLADTPFPFPWAQMVLVLLIIFAGTLPLMVVAFIDKLWLAIIIDFFSVQAYWALNEVARDVEDPWVYEPNDLPLARLQYQLNERLVAGSTTWRPLLRPLSRASMGRPGPGSAATKADQPLQATFMHPAAMQATSMATGLIYDPLTEAVPLRPAPSQKESVPAYPPDNHATSRGNYPLAVPAWPSWPRHLPWPLGLAGDTRQAQQPTSHQL</sequence>
<evidence type="ECO:0000256" key="1">
    <source>
        <dbReference type="ARBA" id="ARBA00004141"/>
    </source>
</evidence>
<organism evidence="8 9">
    <name type="scientific">Apatococcus fuscideae</name>
    <dbReference type="NCBI Taxonomy" id="2026836"/>
    <lineage>
        <taxon>Eukaryota</taxon>
        <taxon>Viridiplantae</taxon>
        <taxon>Chlorophyta</taxon>
        <taxon>core chlorophytes</taxon>
        <taxon>Trebouxiophyceae</taxon>
        <taxon>Chlorellales</taxon>
        <taxon>Chlorellaceae</taxon>
        <taxon>Apatococcus</taxon>
    </lineage>
</organism>
<proteinExistence type="predicted"/>
<evidence type="ECO:0000256" key="6">
    <source>
        <dbReference type="ARBA" id="ARBA00023136"/>
    </source>
</evidence>